<keyword evidence="2" id="KW-0521">NADP</keyword>
<dbReference type="Proteomes" id="UP000053342">
    <property type="component" value="Unassembled WGS sequence"/>
</dbReference>
<gene>
    <name evidence="3" type="ORF">PV06_03264</name>
</gene>
<accession>A0A0D2DQR1</accession>
<dbReference type="GeneID" id="27355338"/>
<sequence length="268" mass="28637">MDVTGFALVTGAGSGIGRACAVAFAREGAAGVALLDLDATNLEIVEAEVKRACTREEFQCLKLEVNVRDESRVISAFKEAARHFGRLDYVVNCAGVAHKQVGGVICTETSDWQRVMDVNVNAVFYCVRVAAQIILKQDWVVSSMDHNSRQRGSIVNISSIMGLVGITLSTAYVPSKHAVLGLTKTTALDYAAQGLRVNAVCPGYINTPLIGTSDELVRRATEQVETFTPMRRWGSAQEVANVVLFLSGGRSSFITGSAVAVDGGYTAQ</sequence>
<dbReference type="VEuPathDB" id="FungiDB:PV06_03264"/>
<dbReference type="GO" id="GO:0016616">
    <property type="term" value="F:oxidoreductase activity, acting on the CH-OH group of donors, NAD or NADP as acceptor"/>
    <property type="evidence" value="ECO:0007669"/>
    <property type="project" value="TreeGrafter"/>
</dbReference>
<protein>
    <submittedName>
        <fullName evidence="3">Uncharacterized protein</fullName>
    </submittedName>
</protein>
<dbReference type="PRINTS" id="PR00080">
    <property type="entry name" value="SDRFAMILY"/>
</dbReference>
<dbReference type="AlphaFoldDB" id="A0A0D2DQR1"/>
<keyword evidence="4" id="KW-1185">Reference proteome</keyword>
<reference evidence="3 4" key="1">
    <citation type="submission" date="2015-01" db="EMBL/GenBank/DDBJ databases">
        <title>The Genome Sequence of Exophiala oligosperma CBS72588.</title>
        <authorList>
            <consortium name="The Broad Institute Genomics Platform"/>
            <person name="Cuomo C."/>
            <person name="de Hoog S."/>
            <person name="Gorbushina A."/>
            <person name="Stielow B."/>
            <person name="Teixiera M."/>
            <person name="Abouelleil A."/>
            <person name="Chapman S.B."/>
            <person name="Priest M."/>
            <person name="Young S.K."/>
            <person name="Wortman J."/>
            <person name="Nusbaum C."/>
            <person name="Birren B."/>
        </authorList>
    </citation>
    <scope>NUCLEOTIDE SEQUENCE [LARGE SCALE GENOMIC DNA]</scope>
    <source>
        <strain evidence="3 4">CBS 72588</strain>
    </source>
</reference>
<dbReference type="PRINTS" id="PR00081">
    <property type="entry name" value="GDHRDH"/>
</dbReference>
<evidence type="ECO:0000313" key="3">
    <source>
        <dbReference type="EMBL" id="KIW44820.1"/>
    </source>
</evidence>
<dbReference type="CDD" id="cd05233">
    <property type="entry name" value="SDR_c"/>
    <property type="match status" value="1"/>
</dbReference>
<dbReference type="Gene3D" id="3.40.50.720">
    <property type="entry name" value="NAD(P)-binding Rossmann-like Domain"/>
    <property type="match status" value="1"/>
</dbReference>
<comment type="similarity">
    <text evidence="1">Belongs to the short-chain dehydrogenases/reductases (SDR) family.</text>
</comment>
<proteinExistence type="inferred from homology"/>
<evidence type="ECO:0000256" key="2">
    <source>
        <dbReference type="ARBA" id="ARBA00022857"/>
    </source>
</evidence>
<dbReference type="Pfam" id="PF13561">
    <property type="entry name" value="adh_short_C2"/>
    <property type="match status" value="1"/>
</dbReference>
<evidence type="ECO:0000256" key="1">
    <source>
        <dbReference type="ARBA" id="ARBA00006484"/>
    </source>
</evidence>
<organism evidence="3 4">
    <name type="scientific">Exophiala oligosperma</name>
    <dbReference type="NCBI Taxonomy" id="215243"/>
    <lineage>
        <taxon>Eukaryota</taxon>
        <taxon>Fungi</taxon>
        <taxon>Dikarya</taxon>
        <taxon>Ascomycota</taxon>
        <taxon>Pezizomycotina</taxon>
        <taxon>Eurotiomycetes</taxon>
        <taxon>Chaetothyriomycetidae</taxon>
        <taxon>Chaetothyriales</taxon>
        <taxon>Herpotrichiellaceae</taxon>
        <taxon>Exophiala</taxon>
    </lineage>
</organism>
<dbReference type="FunFam" id="3.40.50.720:FF:000084">
    <property type="entry name" value="Short-chain dehydrogenase reductase"/>
    <property type="match status" value="1"/>
</dbReference>
<dbReference type="EMBL" id="KN847334">
    <property type="protein sequence ID" value="KIW44820.1"/>
    <property type="molecule type" value="Genomic_DNA"/>
</dbReference>
<name>A0A0D2DQR1_9EURO</name>
<dbReference type="InterPro" id="IPR002347">
    <property type="entry name" value="SDR_fam"/>
</dbReference>
<dbReference type="OrthoDB" id="5840532at2759"/>
<dbReference type="HOGENOM" id="CLU_010194_1_0_1"/>
<dbReference type="InterPro" id="IPR036291">
    <property type="entry name" value="NAD(P)-bd_dom_sf"/>
</dbReference>
<dbReference type="RefSeq" id="XP_016265036.1">
    <property type="nucleotide sequence ID" value="XM_016404031.1"/>
</dbReference>
<dbReference type="SUPFAM" id="SSF51735">
    <property type="entry name" value="NAD(P)-binding Rossmann-fold domains"/>
    <property type="match status" value="1"/>
</dbReference>
<dbReference type="PANTHER" id="PTHR42760">
    <property type="entry name" value="SHORT-CHAIN DEHYDROGENASES/REDUCTASES FAMILY MEMBER"/>
    <property type="match status" value="1"/>
</dbReference>
<dbReference type="STRING" id="215243.A0A0D2DQR1"/>
<evidence type="ECO:0000313" key="4">
    <source>
        <dbReference type="Proteomes" id="UP000053342"/>
    </source>
</evidence>